<evidence type="ECO:0000256" key="2">
    <source>
        <dbReference type="ARBA" id="ARBA00023043"/>
    </source>
</evidence>
<dbReference type="KEGG" id="csem:103389592"/>
<keyword evidence="1" id="KW-0677">Repeat</keyword>
<dbReference type="PROSITE" id="PS50297">
    <property type="entry name" value="ANK_REP_REGION"/>
    <property type="match status" value="3"/>
</dbReference>
<dbReference type="PRINTS" id="PR01415">
    <property type="entry name" value="ANKYRIN"/>
</dbReference>
<dbReference type="AlphaFoldDB" id="A0A3P8V8R1"/>
<dbReference type="GeneID" id="103389592"/>
<dbReference type="Proteomes" id="UP000265120">
    <property type="component" value="Chromosome 14"/>
</dbReference>
<dbReference type="InterPro" id="IPR036770">
    <property type="entry name" value="Ankyrin_rpt-contain_sf"/>
</dbReference>
<dbReference type="STRING" id="244447.ENSCSEP00000009621"/>
<protein>
    <submittedName>
        <fullName evidence="5">Ankyrin repeat domain 10a</fullName>
    </submittedName>
</protein>
<reference evidence="5" key="3">
    <citation type="submission" date="2025-09" db="UniProtKB">
        <authorList>
            <consortium name="Ensembl"/>
        </authorList>
    </citation>
    <scope>IDENTIFICATION</scope>
</reference>
<dbReference type="PANTHER" id="PTHR24201:SF17">
    <property type="entry name" value="ANKYRIN REPEAT DOMAIN-CONTAINING PROTEIN 10-LIKE ISOFORM X1"/>
    <property type="match status" value="1"/>
</dbReference>
<evidence type="ECO:0000256" key="3">
    <source>
        <dbReference type="PROSITE-ProRule" id="PRU00023"/>
    </source>
</evidence>
<feature type="region of interest" description="Disordered" evidence="4">
    <location>
        <begin position="206"/>
        <end position="240"/>
    </location>
</feature>
<dbReference type="Pfam" id="PF12796">
    <property type="entry name" value="Ank_2"/>
    <property type="match status" value="2"/>
</dbReference>
<feature type="region of interest" description="Disordered" evidence="4">
    <location>
        <begin position="262"/>
        <end position="289"/>
    </location>
</feature>
<organism evidence="5 6">
    <name type="scientific">Cynoglossus semilaevis</name>
    <name type="common">Tongue sole</name>
    <dbReference type="NCBI Taxonomy" id="244447"/>
    <lineage>
        <taxon>Eukaryota</taxon>
        <taxon>Metazoa</taxon>
        <taxon>Chordata</taxon>
        <taxon>Craniata</taxon>
        <taxon>Vertebrata</taxon>
        <taxon>Euteleostomi</taxon>
        <taxon>Actinopterygii</taxon>
        <taxon>Neopterygii</taxon>
        <taxon>Teleostei</taxon>
        <taxon>Neoteleostei</taxon>
        <taxon>Acanthomorphata</taxon>
        <taxon>Carangaria</taxon>
        <taxon>Pleuronectiformes</taxon>
        <taxon>Pleuronectoidei</taxon>
        <taxon>Cynoglossidae</taxon>
        <taxon>Cynoglossinae</taxon>
        <taxon>Cynoglossus</taxon>
    </lineage>
</organism>
<dbReference type="PROSITE" id="PS50088">
    <property type="entry name" value="ANK_REPEAT"/>
    <property type="match status" value="3"/>
</dbReference>
<dbReference type="Ensembl" id="ENSCSET00000009733.1">
    <property type="protein sequence ID" value="ENSCSEP00000009621.1"/>
    <property type="gene ID" value="ENSCSEG00000006172.1"/>
</dbReference>
<dbReference type="GeneTree" id="ENSGT00940000156564"/>
<keyword evidence="2 3" id="KW-0040">ANK repeat</keyword>
<proteinExistence type="predicted"/>
<feature type="repeat" description="ANK" evidence="3">
    <location>
        <begin position="95"/>
        <end position="127"/>
    </location>
</feature>
<feature type="repeat" description="ANK" evidence="3">
    <location>
        <begin position="128"/>
        <end position="160"/>
    </location>
</feature>
<dbReference type="InParanoid" id="A0A3P8V8R1"/>
<dbReference type="Gene3D" id="1.25.40.20">
    <property type="entry name" value="Ankyrin repeat-containing domain"/>
    <property type="match status" value="1"/>
</dbReference>
<keyword evidence="6" id="KW-1185">Reference proteome</keyword>
<feature type="repeat" description="ANK" evidence="3">
    <location>
        <begin position="61"/>
        <end position="93"/>
    </location>
</feature>
<accession>A0A3P8V8R1</accession>
<evidence type="ECO:0000313" key="6">
    <source>
        <dbReference type="Proteomes" id="UP000265120"/>
    </source>
</evidence>
<sequence>MSASASLMSAGELPLDIPVDEALVSRFPIHRACRDGDVGALLSLSEQLSSLAALTAEDPYYGWTPLHWAAYFGQLECLVLLVQMGCEVNMETSHLNQTPTHAAATRGHPHCVLWLTQAGADVNRQDCLGDTPIHKAACAGSLECMQVLLVAGAKPHLKNSRGQTAADLAHHHGYLDCFIFISNANQHHVQLSGRFVSHVDNGNIPMCQERPGRKRLTSTEESGHQKKARRAETPGTLMQMNSDRDEEVENMNLEDPHHLHSGEVHQQMSPPSRDDDQDVTPTSLDNHLEPLVQRRTSVADMCGSLHLDTSLGSSLSEHTAWWGLMEADCSDAQYYGHYHGFGDTAEDLGDIQPEQRHGRAVDCTLQLCNGS</sequence>
<evidence type="ECO:0000313" key="5">
    <source>
        <dbReference type="Ensembl" id="ENSCSEP00000009621.1"/>
    </source>
</evidence>
<reference evidence="5" key="2">
    <citation type="submission" date="2025-08" db="UniProtKB">
        <authorList>
            <consortium name="Ensembl"/>
        </authorList>
    </citation>
    <scope>IDENTIFICATION</scope>
</reference>
<name>A0A3P8V8R1_CYNSE</name>
<evidence type="ECO:0000256" key="4">
    <source>
        <dbReference type="SAM" id="MobiDB-lite"/>
    </source>
</evidence>
<dbReference type="RefSeq" id="XP_016893755.1">
    <property type="nucleotide sequence ID" value="XM_017038266.2"/>
</dbReference>
<dbReference type="SMART" id="SM00248">
    <property type="entry name" value="ANK"/>
    <property type="match status" value="3"/>
</dbReference>
<dbReference type="OMA" id="HAHGFHD"/>
<reference evidence="5 6" key="1">
    <citation type="journal article" date="2014" name="Nat. Genet.">
        <title>Whole-genome sequence of a flatfish provides insights into ZW sex chromosome evolution and adaptation to a benthic lifestyle.</title>
        <authorList>
            <person name="Chen S."/>
            <person name="Zhang G."/>
            <person name="Shao C."/>
            <person name="Huang Q."/>
            <person name="Liu G."/>
            <person name="Zhang P."/>
            <person name="Song W."/>
            <person name="An N."/>
            <person name="Chalopin D."/>
            <person name="Volff J.N."/>
            <person name="Hong Y."/>
            <person name="Li Q."/>
            <person name="Sha Z."/>
            <person name="Zhou H."/>
            <person name="Xie M."/>
            <person name="Yu Q."/>
            <person name="Liu Y."/>
            <person name="Xiang H."/>
            <person name="Wang N."/>
            <person name="Wu K."/>
            <person name="Yang C."/>
            <person name="Zhou Q."/>
            <person name="Liao X."/>
            <person name="Yang L."/>
            <person name="Hu Q."/>
            <person name="Zhang J."/>
            <person name="Meng L."/>
            <person name="Jin L."/>
            <person name="Tian Y."/>
            <person name="Lian J."/>
            <person name="Yang J."/>
            <person name="Miao G."/>
            <person name="Liu S."/>
            <person name="Liang Z."/>
            <person name="Yan F."/>
            <person name="Li Y."/>
            <person name="Sun B."/>
            <person name="Zhang H."/>
            <person name="Zhang J."/>
            <person name="Zhu Y."/>
            <person name="Du M."/>
            <person name="Zhao Y."/>
            <person name="Schartl M."/>
            <person name="Tang Q."/>
            <person name="Wang J."/>
        </authorList>
    </citation>
    <scope>NUCLEOTIDE SEQUENCE</scope>
</reference>
<dbReference type="OrthoDB" id="5402602at2759"/>
<dbReference type="SUPFAM" id="SSF48403">
    <property type="entry name" value="Ankyrin repeat"/>
    <property type="match status" value="1"/>
</dbReference>
<dbReference type="PANTHER" id="PTHR24201">
    <property type="entry name" value="ANK_REP_REGION DOMAIN-CONTAINING PROTEIN"/>
    <property type="match status" value="1"/>
</dbReference>
<dbReference type="CTD" id="393955"/>
<evidence type="ECO:0000256" key="1">
    <source>
        <dbReference type="ARBA" id="ARBA00022737"/>
    </source>
</evidence>
<dbReference type="InterPro" id="IPR002110">
    <property type="entry name" value="Ankyrin_rpt"/>
</dbReference>
<dbReference type="InterPro" id="IPR050776">
    <property type="entry name" value="Ank_Repeat/CDKN_Inhibitor"/>
</dbReference>